<dbReference type="InterPro" id="IPR000571">
    <property type="entry name" value="Znf_CCCH"/>
</dbReference>
<comment type="catalytic activity">
    <reaction evidence="1">
        <text>S-ubiquitinyl-[E2 ubiquitin-conjugating enzyme]-L-cysteine + [acceptor protein]-L-lysine = [E2 ubiquitin-conjugating enzyme]-L-cysteine + N(6)-ubiquitinyl-[acceptor protein]-L-lysine.</text>
        <dbReference type="EC" id="2.3.2.27"/>
    </reaction>
</comment>
<evidence type="ECO:0000259" key="9">
    <source>
        <dbReference type="PROSITE" id="PS50103"/>
    </source>
</evidence>
<dbReference type="AlphaFoldDB" id="A0ABD1EAQ9"/>
<dbReference type="Gene3D" id="3.30.40.10">
    <property type="entry name" value="Zinc/RING finger domain, C3HC4 (zinc finger)"/>
    <property type="match status" value="1"/>
</dbReference>
<accession>A0ABD1EAQ9</accession>
<sequence length="245" mass="28145">MNGAIRKTTVHSRNGNITLQSSDIQTLNSPEISNDSNSGTGNSSAAVNEKMCSICLENILQKTNMRDRIFGILLNCNHCFCFTCINHWRGNITNSGRMDRSCPVCRQKIEFIFPSRVWFESNEEKQLYISREKTRIRRNNCQYFRRGSDYCPFGSKCLYLQILPGGIKRDTSPRTPPLGFSEPQMLELRDMVLSKSLIETLDSVPTRKATGLSTRPIRPWTRFPHSLAYDAVCNSFQRRHFYKSP</sequence>
<dbReference type="InterPro" id="IPR045072">
    <property type="entry name" value="MKRN-like"/>
</dbReference>
<comment type="caution">
    <text evidence="10">The sequence shown here is derived from an EMBL/GenBank/DDBJ whole genome shotgun (WGS) entry which is preliminary data.</text>
</comment>
<organism evidence="10 11">
    <name type="scientific">Hypothenemus hampei</name>
    <name type="common">Coffee berry borer</name>
    <dbReference type="NCBI Taxonomy" id="57062"/>
    <lineage>
        <taxon>Eukaryota</taxon>
        <taxon>Metazoa</taxon>
        <taxon>Ecdysozoa</taxon>
        <taxon>Arthropoda</taxon>
        <taxon>Hexapoda</taxon>
        <taxon>Insecta</taxon>
        <taxon>Pterygota</taxon>
        <taxon>Neoptera</taxon>
        <taxon>Endopterygota</taxon>
        <taxon>Coleoptera</taxon>
        <taxon>Polyphaga</taxon>
        <taxon>Cucujiformia</taxon>
        <taxon>Curculionidae</taxon>
        <taxon>Scolytinae</taxon>
        <taxon>Hypothenemus</taxon>
    </lineage>
</organism>
<keyword evidence="5 7" id="KW-0863">Zinc-finger</keyword>
<evidence type="ECO:0000313" key="11">
    <source>
        <dbReference type="Proteomes" id="UP001566132"/>
    </source>
</evidence>
<evidence type="ECO:0000256" key="7">
    <source>
        <dbReference type="PROSITE-ProRule" id="PRU00723"/>
    </source>
</evidence>
<dbReference type="InterPro" id="IPR001841">
    <property type="entry name" value="Znf_RING"/>
</dbReference>
<dbReference type="GO" id="GO:0008270">
    <property type="term" value="F:zinc ion binding"/>
    <property type="evidence" value="ECO:0007669"/>
    <property type="project" value="UniProtKB-KW"/>
</dbReference>
<evidence type="ECO:0000313" key="10">
    <source>
        <dbReference type="EMBL" id="KAL1491751.1"/>
    </source>
</evidence>
<name>A0ABD1EAQ9_HYPHA</name>
<dbReference type="PANTHER" id="PTHR11224">
    <property type="entry name" value="MAKORIN-RELATED"/>
    <property type="match status" value="1"/>
</dbReference>
<keyword evidence="3" id="KW-0808">Transferase</keyword>
<feature type="domain" description="C3H1-type" evidence="9">
    <location>
        <begin position="135"/>
        <end position="164"/>
    </location>
</feature>
<feature type="domain" description="RING-type" evidence="8">
    <location>
        <begin position="52"/>
        <end position="106"/>
    </location>
</feature>
<evidence type="ECO:0000256" key="5">
    <source>
        <dbReference type="ARBA" id="ARBA00022771"/>
    </source>
</evidence>
<evidence type="ECO:0000256" key="1">
    <source>
        <dbReference type="ARBA" id="ARBA00000900"/>
    </source>
</evidence>
<gene>
    <name evidence="10" type="ORF">ABEB36_012301</name>
</gene>
<dbReference type="PROSITE" id="PS50089">
    <property type="entry name" value="ZF_RING_2"/>
    <property type="match status" value="1"/>
</dbReference>
<dbReference type="Pfam" id="PF13639">
    <property type="entry name" value="zf-RING_2"/>
    <property type="match status" value="1"/>
</dbReference>
<evidence type="ECO:0000259" key="8">
    <source>
        <dbReference type="PROSITE" id="PS50089"/>
    </source>
</evidence>
<feature type="zinc finger region" description="C3H1-type" evidence="7">
    <location>
        <begin position="135"/>
        <end position="164"/>
    </location>
</feature>
<evidence type="ECO:0000256" key="2">
    <source>
        <dbReference type="ARBA" id="ARBA00012483"/>
    </source>
</evidence>
<keyword evidence="6 7" id="KW-0862">Zinc</keyword>
<dbReference type="Proteomes" id="UP001566132">
    <property type="component" value="Unassembled WGS sequence"/>
</dbReference>
<dbReference type="GO" id="GO:0061630">
    <property type="term" value="F:ubiquitin protein ligase activity"/>
    <property type="evidence" value="ECO:0007669"/>
    <property type="project" value="UniProtKB-EC"/>
</dbReference>
<dbReference type="PROSITE" id="PS00518">
    <property type="entry name" value="ZF_RING_1"/>
    <property type="match status" value="1"/>
</dbReference>
<protein>
    <recommendedName>
        <fullName evidence="2">RING-type E3 ubiquitin transferase</fullName>
        <ecNumber evidence="2">2.3.2.27</ecNumber>
    </recommendedName>
</protein>
<proteinExistence type="predicted"/>
<dbReference type="InterPro" id="IPR013083">
    <property type="entry name" value="Znf_RING/FYVE/PHD"/>
</dbReference>
<reference evidence="10 11" key="1">
    <citation type="submission" date="2024-05" db="EMBL/GenBank/DDBJ databases">
        <title>Genetic variation in Jamaican populations of the coffee berry borer (Hypothenemus hampei).</title>
        <authorList>
            <person name="Errbii M."/>
            <person name="Myrie A."/>
        </authorList>
    </citation>
    <scope>NUCLEOTIDE SEQUENCE [LARGE SCALE GENOMIC DNA]</scope>
    <source>
        <strain evidence="10">JA-Hopewell-2020-01-JO</strain>
        <tissue evidence="10">Whole body</tissue>
    </source>
</reference>
<dbReference type="EC" id="2.3.2.27" evidence="2"/>
<dbReference type="InterPro" id="IPR017907">
    <property type="entry name" value="Znf_RING_CS"/>
</dbReference>
<dbReference type="SMART" id="SM00184">
    <property type="entry name" value="RING"/>
    <property type="match status" value="1"/>
</dbReference>
<keyword evidence="4 7" id="KW-0479">Metal-binding</keyword>
<dbReference type="CDD" id="cd16521">
    <property type="entry name" value="RING-HC_MKRN"/>
    <property type="match status" value="1"/>
</dbReference>
<dbReference type="SUPFAM" id="SSF57850">
    <property type="entry name" value="RING/U-box"/>
    <property type="match status" value="1"/>
</dbReference>
<dbReference type="PROSITE" id="PS50103">
    <property type="entry name" value="ZF_C3H1"/>
    <property type="match status" value="1"/>
</dbReference>
<dbReference type="PANTHER" id="PTHR11224:SF10">
    <property type="entry name" value="IP09428P-RELATED"/>
    <property type="match status" value="1"/>
</dbReference>
<keyword evidence="11" id="KW-1185">Reference proteome</keyword>
<evidence type="ECO:0000256" key="3">
    <source>
        <dbReference type="ARBA" id="ARBA00022679"/>
    </source>
</evidence>
<evidence type="ECO:0000256" key="6">
    <source>
        <dbReference type="ARBA" id="ARBA00022833"/>
    </source>
</evidence>
<evidence type="ECO:0000256" key="4">
    <source>
        <dbReference type="ARBA" id="ARBA00022723"/>
    </source>
</evidence>
<dbReference type="EMBL" id="JBDJPC010000009">
    <property type="protein sequence ID" value="KAL1491751.1"/>
    <property type="molecule type" value="Genomic_DNA"/>
</dbReference>